<dbReference type="SMART" id="SM00220">
    <property type="entry name" value="S_TKc"/>
    <property type="match status" value="1"/>
</dbReference>
<sequence length="562" mass="62187">MLKKVACPACGIEFEALSQPQGQPVFCPNCASEVDPDRGTALEELGGYRLTGLLGQGGMGQVYRALAPDGTAVAVKVMAEESAESPELQERFDREMEIMASLDHPNIVKVIERGRTGAFKFFVMELIEGTTLRHLIREGRLAEPDILSIAIQTLRALGYAHARGIIHRDIKPENIMLDRAGTVKVTDFGLARKLSFEGPALTATNAFMGTENYMSPEQKINPKAVTHRSDIYSFGVVLYEMLTGGMLPLGIFQPPSAYRPLHDFWDNLVFRLLDLNPDLRPANCDDIAQELETFRQSPPSAAPRPAAPGAGAPSSPANAQGATARSMEDEIRREEARIKKKFQEMCEQAQALVHREEFDAAAKTWEQALAFTSDVAERENIQNWIRLCQNKLAERQARQAVVFLCPRCLKPFSLEPDRPPPSRLDCPTCGGTIGYDAHKKRWLPLGDPVNKSPASAETPGRKEKPQTASPAGVNLRQGLLGMVAVLLAIDLWNPDRLDRLIQQLLALAPWLGLSQGTAGLALRFIIYLVVIYWGCGLAYSLYDYQRPSQDTTPDDHTIFRRK</sequence>
<keyword evidence="7" id="KW-1133">Transmembrane helix</keyword>
<keyword evidence="1" id="KW-0808">Transferase</keyword>
<evidence type="ECO:0000256" key="5">
    <source>
        <dbReference type="PROSITE-ProRule" id="PRU10141"/>
    </source>
</evidence>
<reference evidence="9 10" key="1">
    <citation type="submission" date="2018-05" db="EMBL/GenBank/DDBJ databases">
        <title>A metagenomic window into the 2 km-deep terrestrial subsurface aquifer revealed taxonomically and functionally diverse microbial community comprising novel uncultured bacterial lineages.</title>
        <authorList>
            <person name="Kadnikov V.V."/>
            <person name="Mardanov A.V."/>
            <person name="Beletsky A.V."/>
            <person name="Banks D."/>
            <person name="Pimenov N.V."/>
            <person name="Frank Y.A."/>
            <person name="Karnachuk O.V."/>
            <person name="Ravin N.V."/>
        </authorList>
    </citation>
    <scope>NUCLEOTIDE SEQUENCE [LARGE SCALE GENOMIC DNA]</scope>
    <source>
        <strain evidence="9">BY5</strain>
    </source>
</reference>
<evidence type="ECO:0000256" key="1">
    <source>
        <dbReference type="ARBA" id="ARBA00022679"/>
    </source>
</evidence>
<evidence type="ECO:0000256" key="7">
    <source>
        <dbReference type="SAM" id="Phobius"/>
    </source>
</evidence>
<comment type="caution">
    <text evidence="9">The sequence shown here is derived from an EMBL/GenBank/DDBJ whole genome shotgun (WGS) entry which is preliminary data.</text>
</comment>
<evidence type="ECO:0000256" key="3">
    <source>
        <dbReference type="ARBA" id="ARBA00022777"/>
    </source>
</evidence>
<keyword evidence="4 5" id="KW-0067">ATP-binding</keyword>
<dbReference type="InterPro" id="IPR000719">
    <property type="entry name" value="Prot_kinase_dom"/>
</dbReference>
<dbReference type="InterPro" id="IPR011009">
    <property type="entry name" value="Kinase-like_dom_sf"/>
</dbReference>
<gene>
    <name evidence="9" type="ORF">OZSIB_0573</name>
</gene>
<dbReference type="PANTHER" id="PTHR43289:SF6">
    <property type="entry name" value="SERINE_THREONINE-PROTEIN KINASE NEKL-3"/>
    <property type="match status" value="1"/>
</dbReference>
<evidence type="ECO:0000313" key="10">
    <source>
        <dbReference type="Proteomes" id="UP000252355"/>
    </source>
</evidence>
<dbReference type="InterPro" id="IPR008271">
    <property type="entry name" value="Ser/Thr_kinase_AS"/>
</dbReference>
<dbReference type="Gene3D" id="3.30.200.20">
    <property type="entry name" value="Phosphorylase Kinase, domain 1"/>
    <property type="match status" value="1"/>
</dbReference>
<feature type="domain" description="Protein kinase" evidence="8">
    <location>
        <begin position="48"/>
        <end position="294"/>
    </location>
</feature>
<dbReference type="PROSITE" id="PS00108">
    <property type="entry name" value="PROTEIN_KINASE_ST"/>
    <property type="match status" value="1"/>
</dbReference>
<feature type="region of interest" description="Disordered" evidence="6">
    <location>
        <begin position="295"/>
        <end position="331"/>
    </location>
</feature>
<feature type="binding site" evidence="5">
    <location>
        <position position="76"/>
    </location>
    <ligand>
        <name>ATP</name>
        <dbReference type="ChEBI" id="CHEBI:30616"/>
    </ligand>
</feature>
<feature type="compositionally biased region" description="Low complexity" evidence="6">
    <location>
        <begin position="307"/>
        <end position="322"/>
    </location>
</feature>
<evidence type="ECO:0000259" key="8">
    <source>
        <dbReference type="PROSITE" id="PS50011"/>
    </source>
</evidence>
<dbReference type="Proteomes" id="UP000252355">
    <property type="component" value="Unassembled WGS sequence"/>
</dbReference>
<keyword evidence="2 5" id="KW-0547">Nucleotide-binding</keyword>
<name>A0A367ZB82_9BACT</name>
<accession>A0A367ZB82</accession>
<dbReference type="PROSITE" id="PS00107">
    <property type="entry name" value="PROTEIN_KINASE_ATP"/>
    <property type="match status" value="1"/>
</dbReference>
<dbReference type="GO" id="GO:0005524">
    <property type="term" value="F:ATP binding"/>
    <property type="evidence" value="ECO:0007669"/>
    <property type="project" value="UniProtKB-UniRule"/>
</dbReference>
<keyword evidence="9" id="KW-0723">Serine/threonine-protein kinase</keyword>
<protein>
    <submittedName>
        <fullName evidence="9">Serine/threonine protein kinase</fullName>
    </submittedName>
</protein>
<organism evidence="9 10">
    <name type="scientific">Candidatus Ozemobacter sibiricus</name>
    <dbReference type="NCBI Taxonomy" id="2268124"/>
    <lineage>
        <taxon>Bacteria</taxon>
        <taxon>Candidatus Ozemobacteria</taxon>
        <taxon>Candidatus Ozemobacterales</taxon>
        <taxon>Candidatus Ozemobacteraceae</taxon>
        <taxon>Candidatus Ozemobacter</taxon>
    </lineage>
</organism>
<dbReference type="PANTHER" id="PTHR43289">
    <property type="entry name" value="MITOGEN-ACTIVATED PROTEIN KINASE KINASE KINASE 20-RELATED"/>
    <property type="match status" value="1"/>
</dbReference>
<dbReference type="InterPro" id="IPR017441">
    <property type="entry name" value="Protein_kinase_ATP_BS"/>
</dbReference>
<dbReference type="Pfam" id="PF00069">
    <property type="entry name" value="Pkinase"/>
    <property type="match status" value="1"/>
</dbReference>
<proteinExistence type="predicted"/>
<dbReference type="EMBL" id="QOQW01000044">
    <property type="protein sequence ID" value="RCK74602.1"/>
    <property type="molecule type" value="Genomic_DNA"/>
</dbReference>
<evidence type="ECO:0000256" key="4">
    <source>
        <dbReference type="ARBA" id="ARBA00022840"/>
    </source>
</evidence>
<keyword evidence="7" id="KW-0472">Membrane</keyword>
<evidence type="ECO:0000313" key="9">
    <source>
        <dbReference type="EMBL" id="RCK74602.1"/>
    </source>
</evidence>
<evidence type="ECO:0000256" key="2">
    <source>
        <dbReference type="ARBA" id="ARBA00022741"/>
    </source>
</evidence>
<dbReference type="SUPFAM" id="SSF56112">
    <property type="entry name" value="Protein kinase-like (PK-like)"/>
    <property type="match status" value="1"/>
</dbReference>
<keyword evidence="7" id="KW-0812">Transmembrane</keyword>
<dbReference type="Gene3D" id="1.10.510.10">
    <property type="entry name" value="Transferase(Phosphotransferase) domain 1"/>
    <property type="match status" value="1"/>
</dbReference>
<feature type="region of interest" description="Disordered" evidence="6">
    <location>
        <begin position="444"/>
        <end position="471"/>
    </location>
</feature>
<dbReference type="CDD" id="cd14014">
    <property type="entry name" value="STKc_PknB_like"/>
    <property type="match status" value="1"/>
</dbReference>
<feature type="transmembrane region" description="Helical" evidence="7">
    <location>
        <begin position="524"/>
        <end position="542"/>
    </location>
</feature>
<keyword evidence="3 9" id="KW-0418">Kinase</keyword>
<dbReference type="AlphaFoldDB" id="A0A367ZB82"/>
<evidence type="ECO:0000256" key="6">
    <source>
        <dbReference type="SAM" id="MobiDB-lite"/>
    </source>
</evidence>
<dbReference type="GO" id="GO:0004674">
    <property type="term" value="F:protein serine/threonine kinase activity"/>
    <property type="evidence" value="ECO:0007669"/>
    <property type="project" value="UniProtKB-KW"/>
</dbReference>
<dbReference type="PROSITE" id="PS50011">
    <property type="entry name" value="PROTEIN_KINASE_DOM"/>
    <property type="match status" value="1"/>
</dbReference>